<evidence type="ECO:0000256" key="1">
    <source>
        <dbReference type="SAM" id="SignalP"/>
    </source>
</evidence>
<sequence length="182" mass="20506">MRAALLSLPLMLPLALQASPFENSNKSRGDKLTRQPYAMLAADYIPMDDGDLWGITLAPTHYDPHYPEWGYYGGFAWGGSSHAPWPEPGRAKTRRYMVRFGVSRRLVSDLNLYGGVVRLTDELRYTNMVTPRHVGAEPIWHTENEHHWGGEIGLRYMLPFNLAVGLGYNSATESMVFTLGVH</sequence>
<name>A0ABP9S9U0_9GAMM</name>
<keyword evidence="1" id="KW-0732">Signal</keyword>
<dbReference type="RefSeq" id="WP_345317302.1">
    <property type="nucleotide sequence ID" value="NZ_BAABLF010000021.1"/>
</dbReference>
<reference evidence="3" key="1">
    <citation type="journal article" date="2019" name="Int. J. Syst. Evol. Microbiol.">
        <title>The Global Catalogue of Microorganisms (GCM) 10K type strain sequencing project: providing services to taxonomists for standard genome sequencing and annotation.</title>
        <authorList>
            <consortium name="The Broad Institute Genomics Platform"/>
            <consortium name="The Broad Institute Genome Sequencing Center for Infectious Disease"/>
            <person name="Wu L."/>
            <person name="Ma J."/>
        </authorList>
    </citation>
    <scope>NUCLEOTIDE SEQUENCE [LARGE SCALE GENOMIC DNA]</scope>
    <source>
        <strain evidence="3">JCM 18720</strain>
    </source>
</reference>
<keyword evidence="3" id="KW-1185">Reference proteome</keyword>
<feature type="signal peptide" evidence="1">
    <location>
        <begin position="1"/>
        <end position="18"/>
    </location>
</feature>
<organism evidence="2 3">
    <name type="scientific">Ferrimonas gelatinilytica</name>
    <dbReference type="NCBI Taxonomy" id="1255257"/>
    <lineage>
        <taxon>Bacteria</taxon>
        <taxon>Pseudomonadati</taxon>
        <taxon>Pseudomonadota</taxon>
        <taxon>Gammaproteobacteria</taxon>
        <taxon>Alteromonadales</taxon>
        <taxon>Ferrimonadaceae</taxon>
        <taxon>Ferrimonas</taxon>
    </lineage>
</organism>
<comment type="caution">
    <text evidence="2">The sequence shown here is derived from an EMBL/GenBank/DDBJ whole genome shotgun (WGS) entry which is preliminary data.</text>
</comment>
<gene>
    <name evidence="2" type="ORF">GCM10025772_23790</name>
</gene>
<evidence type="ECO:0008006" key="4">
    <source>
        <dbReference type="Google" id="ProtNLM"/>
    </source>
</evidence>
<feature type="chain" id="PRO_5047280606" description="Outer membrane protein beta-barrel domain-containing protein" evidence="1">
    <location>
        <begin position="19"/>
        <end position="182"/>
    </location>
</feature>
<accession>A0ABP9S9U0</accession>
<proteinExistence type="predicted"/>
<protein>
    <recommendedName>
        <fullName evidence="4">Outer membrane protein beta-barrel domain-containing protein</fullName>
    </recommendedName>
</protein>
<evidence type="ECO:0000313" key="2">
    <source>
        <dbReference type="EMBL" id="GAA5193216.1"/>
    </source>
</evidence>
<dbReference type="Proteomes" id="UP001501600">
    <property type="component" value="Unassembled WGS sequence"/>
</dbReference>
<evidence type="ECO:0000313" key="3">
    <source>
        <dbReference type="Proteomes" id="UP001501600"/>
    </source>
</evidence>
<dbReference type="EMBL" id="BAABLF010000021">
    <property type="protein sequence ID" value="GAA5193216.1"/>
    <property type="molecule type" value="Genomic_DNA"/>
</dbReference>